<dbReference type="EMBL" id="SIOX01000011">
    <property type="protein sequence ID" value="TAX65174.1"/>
    <property type="molecule type" value="Genomic_DNA"/>
</dbReference>
<sequence length="257" mass="27571">MSVSTSKTIQDLFDPNMQATVQKEVPFEGSTYYMVEQTSDVEAARSLIEVTNGVPRLITAEMMPGDPALTTVPDQVLRALLPDVDFRLSPSTAAAPPGFTRPRTKEEVRALVLQVAKQKVGSDDMDSGRLSPPETNHGHLACAWAVNRIVNFALGQPVGGGLSTTAMGQVLKSKDIVIDGDEVIAGMIIISPTAGTNIGHVGIRGEGGLIYSNSSSHGQWEQNKTIDSWTSYYHEGKGLPVLHYQLDPARFPGPVTS</sequence>
<gene>
    <name evidence="1" type="ORF">ELH98_35405</name>
</gene>
<evidence type="ECO:0000313" key="1">
    <source>
        <dbReference type="EMBL" id="TAX65174.1"/>
    </source>
</evidence>
<proteinExistence type="predicted"/>
<comment type="caution">
    <text evidence="1">The sequence shown here is derived from an EMBL/GenBank/DDBJ whole genome shotgun (WGS) entry which is preliminary data.</text>
</comment>
<name>A0ABY1WYJ7_9HYPH</name>
<accession>A0ABY1WYJ7</accession>
<dbReference type="Proteomes" id="UP000291659">
    <property type="component" value="Unassembled WGS sequence"/>
</dbReference>
<keyword evidence="2" id="KW-1185">Reference proteome</keyword>
<dbReference type="RefSeq" id="WP_130657520.1">
    <property type="nucleotide sequence ID" value="NZ_SIOM01000019.1"/>
</dbReference>
<protein>
    <submittedName>
        <fullName evidence="1">Uncharacterized protein</fullName>
    </submittedName>
</protein>
<evidence type="ECO:0000313" key="2">
    <source>
        <dbReference type="Proteomes" id="UP000291659"/>
    </source>
</evidence>
<organism evidence="1 2">
    <name type="scientific">Rhizobium ruizarguesonis</name>
    <dbReference type="NCBI Taxonomy" id="2081791"/>
    <lineage>
        <taxon>Bacteria</taxon>
        <taxon>Pseudomonadati</taxon>
        <taxon>Pseudomonadota</taxon>
        <taxon>Alphaproteobacteria</taxon>
        <taxon>Hyphomicrobiales</taxon>
        <taxon>Rhizobiaceae</taxon>
        <taxon>Rhizobium/Agrobacterium group</taxon>
        <taxon>Rhizobium</taxon>
    </lineage>
</organism>
<reference evidence="1 2" key="1">
    <citation type="submission" date="2019-02" db="EMBL/GenBank/DDBJ databases">
        <title>The genomic architecture of introgression among sibling species of bacteria.</title>
        <authorList>
            <person name="Cavassim M.I.A."/>
            <person name="Moeskjaer S."/>
            <person name="Moslemi C."/>
            <person name="Fields B."/>
            <person name="Bachmann A."/>
            <person name="Vilhjalmsson B."/>
            <person name="Schierup M.H."/>
            <person name="Young J.P.W."/>
            <person name="Andersen S.U."/>
        </authorList>
    </citation>
    <scope>NUCLEOTIDE SEQUENCE [LARGE SCALE GENOMIC DNA]</scope>
    <source>
        <strain evidence="1 2">SM141A</strain>
    </source>
</reference>